<dbReference type="InterPro" id="IPR039447">
    <property type="entry name" value="UreH-like_TM_dom"/>
</dbReference>
<feature type="transmembrane region" description="Helical" evidence="1">
    <location>
        <begin position="6"/>
        <end position="34"/>
    </location>
</feature>
<sequence length="229" mass="23612">MGEELSYSLAFMAGILGSGHCVGMCGSLVSACFVRMGEAGKGILPVMAYHGARVSIYVLVGLLAATLGLALVSTGIIGKVQGILQIVAGLVVIALGLDILGWLPRRLPLIGMPMRSFGKYYFAASAKGPVRGAALAGLMNGLMPCALTLAVAVKASTAPDIWQGGMLMLAFGLGTLPSMLFVSLVLAKLGAKARGWLLKGAAVVVIALGAATLMQGLRFFMVMKNLANW</sequence>
<feature type="transmembrane region" description="Helical" evidence="1">
    <location>
        <begin position="165"/>
        <end position="187"/>
    </location>
</feature>
<organism evidence="3 4">
    <name type="scientific">Paramagnetospirillum kuznetsovii</name>
    <dbReference type="NCBI Taxonomy" id="2053833"/>
    <lineage>
        <taxon>Bacteria</taxon>
        <taxon>Pseudomonadati</taxon>
        <taxon>Pseudomonadota</taxon>
        <taxon>Alphaproteobacteria</taxon>
        <taxon>Rhodospirillales</taxon>
        <taxon>Magnetospirillaceae</taxon>
        <taxon>Paramagnetospirillum</taxon>
    </lineage>
</organism>
<feature type="transmembrane region" description="Helical" evidence="1">
    <location>
        <begin position="83"/>
        <end position="103"/>
    </location>
</feature>
<feature type="domain" description="Urease accessory protein UreH-like transmembrane" evidence="2">
    <location>
        <begin position="10"/>
        <end position="210"/>
    </location>
</feature>
<evidence type="ECO:0000313" key="4">
    <source>
        <dbReference type="Proteomes" id="UP000251075"/>
    </source>
</evidence>
<reference evidence="3 4" key="1">
    <citation type="submission" date="2017-11" db="EMBL/GenBank/DDBJ databases">
        <title>Draft genome sequence of magnetotactic bacterium Magnetospirillum kuznetsovii LBB-42.</title>
        <authorList>
            <person name="Grouzdev D.S."/>
            <person name="Rysina M.S."/>
            <person name="Baslerov R.V."/>
            <person name="Koziaeva V."/>
        </authorList>
    </citation>
    <scope>NUCLEOTIDE SEQUENCE [LARGE SCALE GENOMIC DNA]</scope>
    <source>
        <strain evidence="3 4">LBB-42</strain>
    </source>
</reference>
<dbReference type="PANTHER" id="PTHR42208:SF1">
    <property type="entry name" value="HEAVY METAL TRANSPORTER"/>
    <property type="match status" value="1"/>
</dbReference>
<keyword evidence="1" id="KW-0472">Membrane</keyword>
<name>A0A364NTB8_9PROT</name>
<dbReference type="Proteomes" id="UP000251075">
    <property type="component" value="Unassembled WGS sequence"/>
</dbReference>
<keyword evidence="1" id="KW-1133">Transmembrane helix</keyword>
<protein>
    <submittedName>
        <fullName evidence="3">Sulfite exporter TauE/SafE family protein</fullName>
    </submittedName>
</protein>
<dbReference type="Pfam" id="PF13386">
    <property type="entry name" value="DsbD_2"/>
    <property type="match status" value="1"/>
</dbReference>
<dbReference type="RefSeq" id="WP_112147169.1">
    <property type="nucleotide sequence ID" value="NZ_PGTO01000026.1"/>
</dbReference>
<accession>A0A364NTB8</accession>
<keyword evidence="1" id="KW-0812">Transmembrane</keyword>
<gene>
    <name evidence="3" type="ORF">CU669_18980</name>
</gene>
<dbReference type="OrthoDB" id="5574095at2"/>
<evidence type="ECO:0000313" key="3">
    <source>
        <dbReference type="EMBL" id="RAU20331.1"/>
    </source>
</evidence>
<proteinExistence type="predicted"/>
<feature type="transmembrane region" description="Helical" evidence="1">
    <location>
        <begin position="54"/>
        <end position="77"/>
    </location>
</feature>
<dbReference type="AlphaFoldDB" id="A0A364NTB8"/>
<feature type="transmembrane region" description="Helical" evidence="1">
    <location>
        <begin position="133"/>
        <end position="153"/>
    </location>
</feature>
<keyword evidence="4" id="KW-1185">Reference proteome</keyword>
<dbReference type="PANTHER" id="PTHR42208">
    <property type="entry name" value="HEAVY METAL TRANSPORTER-RELATED"/>
    <property type="match status" value="1"/>
</dbReference>
<dbReference type="EMBL" id="PGTO01000026">
    <property type="protein sequence ID" value="RAU20331.1"/>
    <property type="molecule type" value="Genomic_DNA"/>
</dbReference>
<evidence type="ECO:0000256" key="1">
    <source>
        <dbReference type="SAM" id="Phobius"/>
    </source>
</evidence>
<comment type="caution">
    <text evidence="3">The sequence shown here is derived from an EMBL/GenBank/DDBJ whole genome shotgun (WGS) entry which is preliminary data.</text>
</comment>
<evidence type="ECO:0000259" key="2">
    <source>
        <dbReference type="Pfam" id="PF13386"/>
    </source>
</evidence>
<feature type="transmembrane region" description="Helical" evidence="1">
    <location>
        <begin position="196"/>
        <end position="221"/>
    </location>
</feature>